<dbReference type="AlphaFoldDB" id="R7TR59"/>
<dbReference type="EMBL" id="AMQN01012705">
    <property type="status" value="NOT_ANNOTATED_CDS"/>
    <property type="molecule type" value="Genomic_DNA"/>
</dbReference>
<sequence>MSKGPRLWNLVSLWMLLRLQCPTSSTQIAFRCRLYAIYPSSLPQKYRFLLLSFFCHFCGEYYTHKKMYVPLEEAEAFYEKVAEIIRDVPAHNFLAVLRDFNARLGPEDALYTYHGETNHNGKLLVDLLTEHDLLAANTQFRKKRGKRWTFLDRCTRAKRQLDYILVRKKWRNSVLNAEPYHTFCTVGSDHRVVTMRVRLSLRVPQPIHKVRYDWKLFSASDELQKQYTVEVKNRFEVLEIEEDANERYQRFVEANRQAMESCVPEKEKKKCKSFLRHPEIVRAREMVETDSKSVNATSDFKATQNLKEAKTLLYNTYDQLKEQEIKEKIHRVENLPDDSRYGEAWVVINEITGRKKTIEGQVAGASPEERVKTWYNHFQNLLGSTPETEELEDVDMILAEGNISDGPFSPEEYIKVKISLKQGKSSGPDEIPPEVLKNCDLDNIILDIYYQARLWWIEHKQDCLQQPAGADDRVGTIRVQLLGVQQQHAVKIEEHLDMWLHCVVPNEQEPNWRELLLHYRPDQQFPEEVAMHLSNKNIVTAIESADLADEYLVQRKIYARTTSQRDTQNENYSSLTGGQDTKSTLSFLSRDALPTGWSPKMTGTTFTVTGIHQSRGTYQLCKVLIVCDLYEGDLTVALTNRPPLSGVAFVLGNDMDDETYEENMSYPLNDGTLSGKSAKKTPVERAEKTPVERAEKTPVERAEKTPVKRAETTQ</sequence>
<dbReference type="EnsemblMetazoa" id="CapteT194123">
    <property type="protein sequence ID" value="CapteP194123"/>
    <property type="gene ID" value="CapteG194123"/>
</dbReference>
<evidence type="ECO:0000256" key="1">
    <source>
        <dbReference type="SAM" id="MobiDB-lite"/>
    </source>
</evidence>
<gene>
    <name evidence="3" type="ORF">CAPTEDRAFT_194123</name>
</gene>
<dbReference type="EMBL" id="AMQN01012706">
    <property type="status" value="NOT_ANNOTATED_CDS"/>
    <property type="molecule type" value="Genomic_DNA"/>
</dbReference>
<feature type="chain" id="PRO_5008787284" description="Endonuclease/exonuclease/phosphatase domain-containing protein" evidence="2">
    <location>
        <begin position="26"/>
        <end position="714"/>
    </location>
</feature>
<dbReference type="Gene3D" id="3.60.10.10">
    <property type="entry name" value="Endonuclease/exonuclease/phosphatase"/>
    <property type="match status" value="1"/>
</dbReference>
<dbReference type="EMBL" id="KB309702">
    <property type="protein sequence ID" value="ELT93520.1"/>
    <property type="molecule type" value="Genomic_DNA"/>
</dbReference>
<evidence type="ECO:0000313" key="3">
    <source>
        <dbReference type="EMBL" id="ELT93520.1"/>
    </source>
</evidence>
<reference evidence="3 5" key="2">
    <citation type="journal article" date="2013" name="Nature">
        <title>Insights into bilaterian evolution from three spiralian genomes.</title>
        <authorList>
            <person name="Simakov O."/>
            <person name="Marletaz F."/>
            <person name="Cho S.J."/>
            <person name="Edsinger-Gonzales E."/>
            <person name="Havlak P."/>
            <person name="Hellsten U."/>
            <person name="Kuo D.H."/>
            <person name="Larsson T."/>
            <person name="Lv J."/>
            <person name="Arendt D."/>
            <person name="Savage R."/>
            <person name="Osoegawa K."/>
            <person name="de Jong P."/>
            <person name="Grimwood J."/>
            <person name="Chapman J.A."/>
            <person name="Shapiro H."/>
            <person name="Aerts A."/>
            <person name="Otillar R.P."/>
            <person name="Terry A.Y."/>
            <person name="Boore J.L."/>
            <person name="Grigoriev I.V."/>
            <person name="Lindberg D.R."/>
            <person name="Seaver E.C."/>
            <person name="Weisblat D.A."/>
            <person name="Putnam N.H."/>
            <person name="Rokhsar D.S."/>
        </authorList>
    </citation>
    <scope>NUCLEOTIDE SEQUENCE</scope>
    <source>
        <strain evidence="3 5">I ESC-2004</strain>
    </source>
</reference>
<organism evidence="3">
    <name type="scientific">Capitella teleta</name>
    <name type="common">Polychaete worm</name>
    <dbReference type="NCBI Taxonomy" id="283909"/>
    <lineage>
        <taxon>Eukaryota</taxon>
        <taxon>Metazoa</taxon>
        <taxon>Spiralia</taxon>
        <taxon>Lophotrochozoa</taxon>
        <taxon>Annelida</taxon>
        <taxon>Polychaeta</taxon>
        <taxon>Sedentaria</taxon>
        <taxon>Scolecida</taxon>
        <taxon>Capitellidae</taxon>
        <taxon>Capitella</taxon>
    </lineage>
</organism>
<feature type="signal peptide" evidence="2">
    <location>
        <begin position="1"/>
        <end position="25"/>
    </location>
</feature>
<feature type="compositionally biased region" description="Basic and acidic residues" evidence="1">
    <location>
        <begin position="681"/>
        <end position="714"/>
    </location>
</feature>
<evidence type="ECO:0000313" key="5">
    <source>
        <dbReference type="Proteomes" id="UP000014760"/>
    </source>
</evidence>
<evidence type="ECO:0008006" key="6">
    <source>
        <dbReference type="Google" id="ProtNLM"/>
    </source>
</evidence>
<keyword evidence="5" id="KW-1185">Reference proteome</keyword>
<feature type="region of interest" description="Disordered" evidence="1">
    <location>
        <begin position="662"/>
        <end position="714"/>
    </location>
</feature>
<dbReference type="OMA" id="HREKLWH"/>
<dbReference type="InterPro" id="IPR036691">
    <property type="entry name" value="Endo/exonu/phosph_ase_sf"/>
</dbReference>
<dbReference type="SUPFAM" id="SSF56219">
    <property type="entry name" value="DNase I-like"/>
    <property type="match status" value="1"/>
</dbReference>
<reference evidence="5" key="1">
    <citation type="submission" date="2012-12" db="EMBL/GenBank/DDBJ databases">
        <authorList>
            <person name="Hellsten U."/>
            <person name="Grimwood J."/>
            <person name="Chapman J.A."/>
            <person name="Shapiro H."/>
            <person name="Aerts A."/>
            <person name="Otillar R.P."/>
            <person name="Terry A.Y."/>
            <person name="Boore J.L."/>
            <person name="Simakov O."/>
            <person name="Marletaz F."/>
            <person name="Cho S.-J."/>
            <person name="Edsinger-Gonzales E."/>
            <person name="Havlak P."/>
            <person name="Kuo D.-H."/>
            <person name="Larsson T."/>
            <person name="Lv J."/>
            <person name="Arendt D."/>
            <person name="Savage R."/>
            <person name="Osoegawa K."/>
            <person name="de Jong P."/>
            <person name="Lindberg D.R."/>
            <person name="Seaver E.C."/>
            <person name="Weisblat D.A."/>
            <person name="Putnam N.H."/>
            <person name="Grigoriev I.V."/>
            <person name="Rokhsar D.S."/>
        </authorList>
    </citation>
    <scope>NUCLEOTIDE SEQUENCE</scope>
    <source>
        <strain evidence="5">I ESC-2004</strain>
    </source>
</reference>
<keyword evidence="2" id="KW-0732">Signal</keyword>
<proteinExistence type="predicted"/>
<evidence type="ECO:0000313" key="4">
    <source>
        <dbReference type="EnsemblMetazoa" id="CapteP194123"/>
    </source>
</evidence>
<dbReference type="OrthoDB" id="407509at2759"/>
<dbReference type="Proteomes" id="UP000014760">
    <property type="component" value="Unassembled WGS sequence"/>
</dbReference>
<reference evidence="4" key="3">
    <citation type="submission" date="2015-06" db="UniProtKB">
        <authorList>
            <consortium name="EnsemblMetazoa"/>
        </authorList>
    </citation>
    <scope>IDENTIFICATION</scope>
</reference>
<protein>
    <recommendedName>
        <fullName evidence="6">Endonuclease/exonuclease/phosphatase domain-containing protein</fullName>
    </recommendedName>
</protein>
<evidence type="ECO:0000256" key="2">
    <source>
        <dbReference type="SAM" id="SignalP"/>
    </source>
</evidence>
<name>R7TR59_CAPTE</name>
<dbReference type="HOGENOM" id="CLU_386959_0_0_1"/>
<accession>R7TR59</accession>